<proteinExistence type="predicted"/>
<dbReference type="InterPro" id="IPR002885">
    <property type="entry name" value="PPR_rpt"/>
</dbReference>
<dbReference type="FunFam" id="1.25.40.10:FF:001139">
    <property type="entry name" value="Uncharacterized protein"/>
    <property type="match status" value="1"/>
</dbReference>
<dbReference type="NCBIfam" id="TIGR00756">
    <property type="entry name" value="PPR"/>
    <property type="match status" value="2"/>
</dbReference>
<accession>A0A2N9HD26</accession>
<gene>
    <name evidence="3" type="ORF">FSB_LOCUS37687</name>
</gene>
<evidence type="ECO:0008006" key="4">
    <source>
        <dbReference type="Google" id="ProtNLM"/>
    </source>
</evidence>
<dbReference type="Pfam" id="PF20431">
    <property type="entry name" value="E_motif"/>
    <property type="match status" value="1"/>
</dbReference>
<feature type="repeat" description="PPR" evidence="2">
    <location>
        <begin position="191"/>
        <end position="225"/>
    </location>
</feature>
<dbReference type="GO" id="GO:0009451">
    <property type="term" value="P:RNA modification"/>
    <property type="evidence" value="ECO:0007669"/>
    <property type="project" value="InterPro"/>
</dbReference>
<sequence length="494" mass="55582">MKSAVWLGMNGIVRQSCFKNKYLRTFQTLSHPKPFTSHKWKHTPQNKKRLDKALRVLDIITHKPSVTATRQSHLRLVQNILPSDDFTASYTKVGITDVFDEMLESNSSNNLIPKYSLRRDGLGIDVNVLSHAVSSCGSMRNLRGGIQYHCSAIRTGFVDNVYVGSSLVSLYSKCAELENAYRVFDEMPVRNVVSWTAIISAFAQEWQVNVCLELFHQMRISTWKPNAFTFTSLLSACTGSGALGHGRSVHCQTIQMGFGLYVHIANALISMYFKCGAVEDALYIFEKMDEMKKQSIEPDAITFLGVLSSCRHAGLVKEGWFYFNSMIEQGVQPELDHYSCVVDLLGRAGLLEEARNFIEKMPIYPNAVIWGSLLSSSRLHGSVWIGIQAAEKRLLLEPGCPGTLVQLANLYASVGYWDQAAGVRKLMKDRGLKTNPGYSWVEIKDSVYQFRVEDRSNMTEILGVIDTLVDHMRTLGYEAEMHEEEIDNALYLIG</sequence>
<name>A0A2N9HD26_FAGSY</name>
<dbReference type="GO" id="GO:0003723">
    <property type="term" value="F:RNA binding"/>
    <property type="evidence" value="ECO:0007669"/>
    <property type="project" value="InterPro"/>
</dbReference>
<dbReference type="EMBL" id="OIVN01003246">
    <property type="protein sequence ID" value="SPD09805.1"/>
    <property type="molecule type" value="Genomic_DNA"/>
</dbReference>
<dbReference type="PROSITE" id="PS51375">
    <property type="entry name" value="PPR"/>
    <property type="match status" value="2"/>
</dbReference>
<dbReference type="AlphaFoldDB" id="A0A2N9HD26"/>
<dbReference type="PANTHER" id="PTHR47926:SF438">
    <property type="entry name" value="PENTATRICOPEPTIDE REPEAT-CONTAINING PROTEIN"/>
    <property type="match status" value="1"/>
</dbReference>
<keyword evidence="1" id="KW-0677">Repeat</keyword>
<dbReference type="InterPro" id="IPR046960">
    <property type="entry name" value="PPR_At4g14850-like_plant"/>
</dbReference>
<evidence type="ECO:0000313" key="3">
    <source>
        <dbReference type="EMBL" id="SPD09805.1"/>
    </source>
</evidence>
<dbReference type="FunFam" id="1.25.40.10:FF:000158">
    <property type="entry name" value="pentatricopeptide repeat-containing protein At2g33680"/>
    <property type="match status" value="1"/>
</dbReference>
<feature type="repeat" description="PPR" evidence="2">
    <location>
        <begin position="299"/>
        <end position="333"/>
    </location>
</feature>
<dbReference type="InterPro" id="IPR011990">
    <property type="entry name" value="TPR-like_helical_dom_sf"/>
</dbReference>
<reference evidence="3" key="1">
    <citation type="submission" date="2018-02" db="EMBL/GenBank/DDBJ databases">
        <authorList>
            <person name="Cohen D.B."/>
            <person name="Kent A.D."/>
        </authorList>
    </citation>
    <scope>NUCLEOTIDE SEQUENCE</scope>
</reference>
<evidence type="ECO:0000256" key="2">
    <source>
        <dbReference type="PROSITE-ProRule" id="PRU00708"/>
    </source>
</evidence>
<dbReference type="Pfam" id="PF01535">
    <property type="entry name" value="PPR"/>
    <property type="match status" value="1"/>
</dbReference>
<dbReference type="InterPro" id="IPR046848">
    <property type="entry name" value="E_motif"/>
</dbReference>
<evidence type="ECO:0000256" key="1">
    <source>
        <dbReference type="ARBA" id="ARBA00022737"/>
    </source>
</evidence>
<protein>
    <recommendedName>
        <fullName evidence="4">DYW domain-containing protein</fullName>
    </recommendedName>
</protein>
<dbReference type="PANTHER" id="PTHR47926">
    <property type="entry name" value="PENTATRICOPEPTIDE REPEAT-CONTAINING PROTEIN"/>
    <property type="match status" value="1"/>
</dbReference>
<dbReference type="Gene3D" id="1.25.40.10">
    <property type="entry name" value="Tetratricopeptide repeat domain"/>
    <property type="match status" value="3"/>
</dbReference>
<organism evidence="3">
    <name type="scientific">Fagus sylvatica</name>
    <name type="common">Beechnut</name>
    <dbReference type="NCBI Taxonomy" id="28930"/>
    <lineage>
        <taxon>Eukaryota</taxon>
        <taxon>Viridiplantae</taxon>
        <taxon>Streptophyta</taxon>
        <taxon>Embryophyta</taxon>
        <taxon>Tracheophyta</taxon>
        <taxon>Spermatophyta</taxon>
        <taxon>Magnoliopsida</taxon>
        <taxon>eudicotyledons</taxon>
        <taxon>Gunneridae</taxon>
        <taxon>Pentapetalae</taxon>
        <taxon>rosids</taxon>
        <taxon>fabids</taxon>
        <taxon>Fagales</taxon>
        <taxon>Fagaceae</taxon>
        <taxon>Fagus</taxon>
    </lineage>
</organism>
<dbReference type="GO" id="GO:0099402">
    <property type="term" value="P:plant organ development"/>
    <property type="evidence" value="ECO:0007669"/>
    <property type="project" value="UniProtKB-ARBA"/>
</dbReference>
<dbReference type="Pfam" id="PF13041">
    <property type="entry name" value="PPR_2"/>
    <property type="match status" value="2"/>
</dbReference>